<gene>
    <name evidence="1" type="ORF">DWV06_01485</name>
</gene>
<name>A0A371AZE6_9FIRM</name>
<evidence type="ECO:0000313" key="2">
    <source>
        <dbReference type="Proteomes" id="UP000255036"/>
    </source>
</evidence>
<accession>A0A371AZE6</accession>
<comment type="caution">
    <text evidence="1">The sequence shown here is derived from an EMBL/GenBank/DDBJ whole genome shotgun (WGS) entry which is preliminary data.</text>
</comment>
<evidence type="ECO:0000313" key="1">
    <source>
        <dbReference type="EMBL" id="RDU24927.1"/>
    </source>
</evidence>
<dbReference type="Proteomes" id="UP000255036">
    <property type="component" value="Unassembled WGS sequence"/>
</dbReference>
<sequence length="102" mass="12358">MIHTNLERKPAHTLSDNLKSEIISIYNNKYWDTNFTREGIQNYNWLTYSLVSPFQIQNRWYLSGIVSHTVRTRYIQRGSFYSFVPFPLYPNSLDKHYYTFHI</sequence>
<dbReference type="EMBL" id="QRCT01000009">
    <property type="protein sequence ID" value="RDU24927.1"/>
    <property type="molecule type" value="Genomic_DNA"/>
</dbReference>
<dbReference type="AlphaFoldDB" id="A0A371AZE6"/>
<proteinExistence type="predicted"/>
<organism evidence="1 2">
    <name type="scientific">Anaerosacchariphilus polymeriproducens</name>
    <dbReference type="NCBI Taxonomy" id="1812858"/>
    <lineage>
        <taxon>Bacteria</taxon>
        <taxon>Bacillati</taxon>
        <taxon>Bacillota</taxon>
        <taxon>Clostridia</taxon>
        <taxon>Lachnospirales</taxon>
        <taxon>Lachnospiraceae</taxon>
        <taxon>Anaerosacchariphilus</taxon>
    </lineage>
</organism>
<reference evidence="1 2" key="1">
    <citation type="submission" date="2018-07" db="EMBL/GenBank/DDBJ databases">
        <title>Anaerosacharophilus polymeroproducens gen. nov. sp. nov., an anaerobic bacterium isolated from salt field.</title>
        <authorList>
            <person name="Kim W."/>
            <person name="Yang S.-H."/>
            <person name="Oh J."/>
            <person name="Lee J.-H."/>
            <person name="Kwon K.K."/>
        </authorList>
    </citation>
    <scope>NUCLEOTIDE SEQUENCE [LARGE SCALE GENOMIC DNA]</scope>
    <source>
        <strain evidence="1 2">MCWD5</strain>
    </source>
</reference>
<protein>
    <submittedName>
        <fullName evidence="1">Uncharacterized protein</fullName>
    </submittedName>
</protein>
<keyword evidence="2" id="KW-1185">Reference proteome</keyword>